<keyword evidence="9" id="KW-0479">Metal-binding</keyword>
<keyword evidence="8" id="KW-0808">Transferase</keyword>
<dbReference type="Gene3D" id="3.40.50.620">
    <property type="entry name" value="HUPs"/>
    <property type="match status" value="1"/>
</dbReference>
<evidence type="ECO:0000256" key="7">
    <source>
        <dbReference type="ARBA" id="ARBA00022605"/>
    </source>
</evidence>
<keyword evidence="10" id="KW-0547">Nucleotide-binding</keyword>
<evidence type="ECO:0000256" key="4">
    <source>
        <dbReference type="ARBA" id="ARBA00007103"/>
    </source>
</evidence>
<evidence type="ECO:0000256" key="15">
    <source>
        <dbReference type="ARBA" id="ARBA00023192"/>
    </source>
</evidence>
<evidence type="ECO:0000256" key="2">
    <source>
        <dbReference type="ARBA" id="ARBA00001947"/>
    </source>
</evidence>
<keyword evidence="12" id="KW-0067">ATP-binding</keyword>
<dbReference type="EMBL" id="AP026709">
    <property type="protein sequence ID" value="BDQ38934.1"/>
    <property type="molecule type" value="Genomic_DNA"/>
</dbReference>
<feature type="domain" description="Tryptophan synthase beta chain-like PALP" evidence="17">
    <location>
        <begin position="8"/>
        <end position="283"/>
    </location>
</feature>
<dbReference type="PANTHER" id="PTHR10314">
    <property type="entry name" value="CYSTATHIONINE BETA-SYNTHASE"/>
    <property type="match status" value="1"/>
</dbReference>
<keyword evidence="21" id="KW-1185">Reference proteome</keyword>
<proteinExistence type="inferred from homology"/>
<dbReference type="InterPro" id="IPR050214">
    <property type="entry name" value="Cys_Synth/Cystath_Beta-Synth"/>
</dbReference>
<organism evidence="20 21">
    <name type="scientific">Pseudodesulfovibrio nedwellii</name>
    <dbReference type="NCBI Taxonomy" id="2973072"/>
    <lineage>
        <taxon>Bacteria</taxon>
        <taxon>Pseudomonadati</taxon>
        <taxon>Thermodesulfobacteriota</taxon>
        <taxon>Desulfovibrionia</taxon>
        <taxon>Desulfovibrionales</taxon>
        <taxon>Desulfovibrionaceae</taxon>
    </lineage>
</organism>
<evidence type="ECO:0000256" key="8">
    <source>
        <dbReference type="ARBA" id="ARBA00022679"/>
    </source>
</evidence>
<evidence type="ECO:0000259" key="19">
    <source>
        <dbReference type="Pfam" id="PF23493"/>
    </source>
</evidence>
<evidence type="ECO:0000313" key="21">
    <source>
        <dbReference type="Proteomes" id="UP001317742"/>
    </source>
</evidence>
<evidence type="ECO:0000256" key="11">
    <source>
        <dbReference type="ARBA" id="ARBA00022833"/>
    </source>
</evidence>
<name>A0ABN6S9B1_9BACT</name>
<protein>
    <recommendedName>
        <fullName evidence="5">cysteine synthase</fullName>
        <ecNumber evidence="5">2.5.1.47</ecNumber>
    </recommendedName>
</protein>
<comment type="pathway">
    <text evidence="3">Amino-acid biosynthesis; L-cysteine biosynthesis; L-cysteine from L-serine: step 2/2.</text>
</comment>
<keyword evidence="11" id="KW-0862">Zinc</keyword>
<dbReference type="SUPFAM" id="SSF52374">
    <property type="entry name" value="Nucleotidylyl transferase"/>
    <property type="match status" value="1"/>
</dbReference>
<evidence type="ECO:0000256" key="5">
    <source>
        <dbReference type="ARBA" id="ARBA00012681"/>
    </source>
</evidence>
<evidence type="ECO:0000256" key="3">
    <source>
        <dbReference type="ARBA" id="ARBA00004962"/>
    </source>
</evidence>
<evidence type="ECO:0000256" key="9">
    <source>
        <dbReference type="ARBA" id="ARBA00022723"/>
    </source>
</evidence>
<keyword evidence="15" id="KW-0198">Cysteine biosynthesis</keyword>
<evidence type="ECO:0000313" key="20">
    <source>
        <dbReference type="EMBL" id="BDQ38934.1"/>
    </source>
</evidence>
<dbReference type="InterPro" id="IPR001216">
    <property type="entry name" value="P-phosphate_BS"/>
</dbReference>
<evidence type="ECO:0000256" key="14">
    <source>
        <dbReference type="ARBA" id="ARBA00023146"/>
    </source>
</evidence>
<sequence length="759" mass="82959">MNNNLLALIGNTPLVEIRHLNPNPNVRILAKLECQNPGGSVKDRVAAAMIQAAEDSGELTPEKTIIEPTSGNTGVGLAMVAAIKGYRIKLLMPETASEERKMIMAAYGAELELTPGHLATDGAIEQAYRYAREEPDKYVLMDQYNNPACITAHYNGTGLEIWEQTEGAVTHCVICLGTSGTAMGIAKRLHEMGDVHVAAVEPYAGHKIQGLKNMLESYPPGIYDKKSLDEVLHVEDDVAFDYCRRLAREEGIFAGMSSGAALGGAIQLAERMESGTVVAIFPDSGERYLSTPLYRHQPGSGVTIYDMASGSDKMLNGSNGLGLYTMGPSLDDTDSIDSWRRLSLLDVFIRHMTASGVAVNAAAGLTDMDDRTLAAAREGGLSREAFAADRLTAVLDRARDMGLTESISFPLSSGSNDTSLSLCRKLLGKGLAYEKLRSVYFDVFRDKRYGEIADVDMDKVSGGHTVDLNSYVKDNPLDFTLLKRATLYDLKRGEVVETQWGNVRPSWFLQHAATALDVLPRIDVMIGSEKHRFPHLENLRAIWSTAGRELQAWMVCQQSSDSDGGRLDAVAEKLGGYRAARCWLLSVANRKPLCASDENLSMWARNWRKVQEGTAVLTLALDAKGDSVSRDVEQAVFDLKAGFKTAMDDGLKFHHFWPALFKFVKRINGWDADNSLTGAAAKACHDELMNIDSILGILDPTQMPVPLSDLPAEVQGMVADRQKAREAKDFAQSDALRDTIEKAGFRVEDTAGIPRVFKA</sequence>
<dbReference type="SUPFAM" id="SSF47323">
    <property type="entry name" value="Anticodon-binding domain of a subclass of class I aminoacyl-tRNA synthetases"/>
    <property type="match status" value="1"/>
</dbReference>
<evidence type="ECO:0000256" key="12">
    <source>
        <dbReference type="ARBA" id="ARBA00022840"/>
    </source>
</evidence>
<comment type="cofactor">
    <cofactor evidence="1">
        <name>pyridoxal 5'-phosphate</name>
        <dbReference type="ChEBI" id="CHEBI:597326"/>
    </cofactor>
</comment>
<dbReference type="Pfam" id="PF00291">
    <property type="entry name" value="PALP"/>
    <property type="match status" value="1"/>
</dbReference>
<keyword evidence="6" id="KW-0436">Ligase</keyword>
<dbReference type="EC" id="2.5.1.47" evidence="5"/>
<dbReference type="RefSeq" id="WP_281761419.1">
    <property type="nucleotide sequence ID" value="NZ_AP026709.1"/>
</dbReference>
<keyword evidence="13" id="KW-0663">Pyridoxal phosphate</keyword>
<dbReference type="InterPro" id="IPR032678">
    <property type="entry name" value="tRNA-synt_1_cat_dom"/>
</dbReference>
<accession>A0ABN6S9B1</accession>
<comment type="catalytic activity">
    <reaction evidence="16">
        <text>O-acetyl-L-serine + hydrogen sulfide = L-cysteine + acetate</text>
        <dbReference type="Rhea" id="RHEA:14829"/>
        <dbReference type="ChEBI" id="CHEBI:29919"/>
        <dbReference type="ChEBI" id="CHEBI:30089"/>
        <dbReference type="ChEBI" id="CHEBI:35235"/>
        <dbReference type="ChEBI" id="CHEBI:58340"/>
        <dbReference type="EC" id="2.5.1.47"/>
    </reaction>
</comment>
<dbReference type="CDD" id="cd01561">
    <property type="entry name" value="CBS_like"/>
    <property type="match status" value="1"/>
</dbReference>
<evidence type="ECO:0000259" key="18">
    <source>
        <dbReference type="Pfam" id="PF01406"/>
    </source>
</evidence>
<dbReference type="Proteomes" id="UP001317742">
    <property type="component" value="Chromosome"/>
</dbReference>
<keyword evidence="14" id="KW-0030">Aminoacyl-tRNA synthetase</keyword>
<dbReference type="InterPro" id="IPR056411">
    <property type="entry name" value="CysS_C"/>
</dbReference>
<evidence type="ECO:0000256" key="16">
    <source>
        <dbReference type="ARBA" id="ARBA00047931"/>
    </source>
</evidence>
<dbReference type="PROSITE" id="PS00901">
    <property type="entry name" value="CYS_SYNTHASE"/>
    <property type="match status" value="1"/>
</dbReference>
<evidence type="ECO:0000259" key="17">
    <source>
        <dbReference type="Pfam" id="PF00291"/>
    </source>
</evidence>
<dbReference type="Gene3D" id="3.40.50.1100">
    <property type="match status" value="2"/>
</dbReference>
<evidence type="ECO:0000256" key="10">
    <source>
        <dbReference type="ARBA" id="ARBA00022741"/>
    </source>
</evidence>
<dbReference type="InterPro" id="IPR001926">
    <property type="entry name" value="TrpB-like_PALP"/>
</dbReference>
<evidence type="ECO:0000256" key="6">
    <source>
        <dbReference type="ARBA" id="ARBA00022598"/>
    </source>
</evidence>
<reference evidence="20 21" key="1">
    <citation type="submission" date="2022-08" db="EMBL/GenBank/DDBJ databases">
        <title>Genome Sequence of the sulphate-reducing bacterium, Pseudodesulfovibrio sp. SYK.</title>
        <authorList>
            <person name="Kondo R."/>
            <person name="Kataoka T."/>
        </authorList>
    </citation>
    <scope>NUCLEOTIDE SEQUENCE [LARGE SCALE GENOMIC DNA]</scope>
    <source>
        <strain evidence="20 21">SYK</strain>
    </source>
</reference>
<keyword evidence="7" id="KW-0028">Amino-acid biosynthesis</keyword>
<dbReference type="InterPro" id="IPR005856">
    <property type="entry name" value="Cys_synth"/>
</dbReference>
<dbReference type="InterPro" id="IPR009080">
    <property type="entry name" value="tRNAsynth_Ia_anticodon-bd"/>
</dbReference>
<comment type="similarity">
    <text evidence="4">Belongs to the cysteine synthase/cystathionine beta-synthase family.</text>
</comment>
<dbReference type="InterPro" id="IPR014729">
    <property type="entry name" value="Rossmann-like_a/b/a_fold"/>
</dbReference>
<comment type="cofactor">
    <cofactor evidence="2">
        <name>Zn(2+)</name>
        <dbReference type="ChEBI" id="CHEBI:29105"/>
    </cofactor>
</comment>
<dbReference type="SUPFAM" id="SSF53686">
    <property type="entry name" value="Tryptophan synthase beta subunit-like PLP-dependent enzymes"/>
    <property type="match status" value="1"/>
</dbReference>
<dbReference type="Gene3D" id="1.20.120.1910">
    <property type="entry name" value="Cysteine-tRNA ligase, C-terminal anti-codon recognition domain"/>
    <property type="match status" value="1"/>
</dbReference>
<dbReference type="Pfam" id="PF23493">
    <property type="entry name" value="CysS_C"/>
    <property type="match status" value="1"/>
</dbReference>
<evidence type="ECO:0000256" key="1">
    <source>
        <dbReference type="ARBA" id="ARBA00001933"/>
    </source>
</evidence>
<feature type="domain" description="Cysteinyl-tRNA ligase anticodon binding" evidence="19">
    <location>
        <begin position="708"/>
        <end position="750"/>
    </location>
</feature>
<dbReference type="Pfam" id="PF01406">
    <property type="entry name" value="tRNA-synt_1e"/>
    <property type="match status" value="1"/>
</dbReference>
<dbReference type="NCBIfam" id="TIGR01136">
    <property type="entry name" value="cysKM"/>
    <property type="match status" value="1"/>
</dbReference>
<gene>
    <name evidence="20" type="ORF">SYK_32940</name>
</gene>
<feature type="domain" description="tRNA synthetases class I catalytic" evidence="18">
    <location>
        <begin position="319"/>
        <end position="544"/>
    </location>
</feature>
<dbReference type="InterPro" id="IPR036052">
    <property type="entry name" value="TrpB-like_PALP_sf"/>
</dbReference>
<evidence type="ECO:0000256" key="13">
    <source>
        <dbReference type="ARBA" id="ARBA00022898"/>
    </source>
</evidence>